<dbReference type="AlphaFoldDB" id="A0A0F7JTP5"/>
<dbReference type="RefSeq" id="WP_046844652.1">
    <property type="nucleotide sequence ID" value="NZ_CP011389.1"/>
</dbReference>
<comment type="cofactor">
    <cofactor evidence="1 5">
        <name>FAD</name>
        <dbReference type="ChEBI" id="CHEBI:57692"/>
    </cofactor>
</comment>
<dbReference type="PIRSF" id="PIRSF000137">
    <property type="entry name" value="Alcohol_oxidase"/>
    <property type="match status" value="1"/>
</dbReference>
<comment type="similarity">
    <text evidence="2 6">Belongs to the GMC oxidoreductase family.</text>
</comment>
<evidence type="ECO:0000256" key="4">
    <source>
        <dbReference type="ARBA" id="ARBA00022827"/>
    </source>
</evidence>
<dbReference type="EMBL" id="CP011389">
    <property type="protein sequence ID" value="AKH18085.1"/>
    <property type="molecule type" value="Genomic_DNA"/>
</dbReference>
<evidence type="ECO:0000313" key="10">
    <source>
        <dbReference type="Proteomes" id="UP000034024"/>
    </source>
</evidence>
<name>A0A0F7JTP5_9DEIO</name>
<evidence type="ECO:0000259" key="8">
    <source>
        <dbReference type="PROSITE" id="PS00624"/>
    </source>
</evidence>
<dbReference type="Proteomes" id="UP000034024">
    <property type="component" value="Chromosome"/>
</dbReference>
<dbReference type="PROSITE" id="PS00623">
    <property type="entry name" value="GMC_OXRED_1"/>
    <property type="match status" value="1"/>
</dbReference>
<dbReference type="InterPro" id="IPR036188">
    <property type="entry name" value="FAD/NAD-bd_sf"/>
</dbReference>
<dbReference type="InterPro" id="IPR012132">
    <property type="entry name" value="GMC_OxRdtase"/>
</dbReference>
<evidence type="ECO:0000256" key="1">
    <source>
        <dbReference type="ARBA" id="ARBA00001974"/>
    </source>
</evidence>
<evidence type="ECO:0000256" key="2">
    <source>
        <dbReference type="ARBA" id="ARBA00010790"/>
    </source>
</evidence>
<dbReference type="SUPFAM" id="SSF51905">
    <property type="entry name" value="FAD/NAD(P)-binding domain"/>
    <property type="match status" value="1"/>
</dbReference>
<dbReference type="Gene3D" id="3.30.560.10">
    <property type="entry name" value="Glucose Oxidase, domain 3"/>
    <property type="match status" value="1"/>
</dbReference>
<dbReference type="Pfam" id="PF05199">
    <property type="entry name" value="GMC_oxred_C"/>
    <property type="match status" value="1"/>
</dbReference>
<dbReference type="InterPro" id="IPR000172">
    <property type="entry name" value="GMC_OxRdtase_N"/>
</dbReference>
<dbReference type="PANTHER" id="PTHR11552">
    <property type="entry name" value="GLUCOSE-METHANOL-CHOLINE GMC OXIDOREDUCTASE"/>
    <property type="match status" value="1"/>
</dbReference>
<dbReference type="PATRIC" id="fig|1309411.5.peg.3030"/>
<evidence type="ECO:0000256" key="3">
    <source>
        <dbReference type="ARBA" id="ARBA00022630"/>
    </source>
</evidence>
<dbReference type="OrthoDB" id="9785276at2"/>
<evidence type="ECO:0000259" key="7">
    <source>
        <dbReference type="PROSITE" id="PS00623"/>
    </source>
</evidence>
<feature type="binding site" evidence="5">
    <location>
        <position position="88"/>
    </location>
    <ligand>
        <name>FAD</name>
        <dbReference type="ChEBI" id="CHEBI:57692"/>
    </ligand>
</feature>
<feature type="binding site" evidence="5">
    <location>
        <position position="220"/>
    </location>
    <ligand>
        <name>FAD</name>
        <dbReference type="ChEBI" id="CHEBI:57692"/>
    </ligand>
</feature>
<keyword evidence="4 5" id="KW-0274">FAD</keyword>
<feature type="domain" description="Glucose-methanol-choline oxidoreductase N-terminal" evidence="7">
    <location>
        <begin position="86"/>
        <end position="109"/>
    </location>
</feature>
<accession>A0A0F7JTP5</accession>
<dbReference type="KEGG" id="dch:SY84_14860"/>
<keyword evidence="3 6" id="KW-0285">Flavoprotein</keyword>
<dbReference type="Pfam" id="PF00732">
    <property type="entry name" value="GMC_oxred_N"/>
    <property type="match status" value="1"/>
</dbReference>
<dbReference type="PROSITE" id="PS51257">
    <property type="entry name" value="PROKAR_LIPOPROTEIN"/>
    <property type="match status" value="1"/>
</dbReference>
<dbReference type="PROSITE" id="PS00624">
    <property type="entry name" value="GMC_OXRED_2"/>
    <property type="match status" value="1"/>
</dbReference>
<reference evidence="9 10" key="1">
    <citation type="submission" date="2015-01" db="EMBL/GenBank/DDBJ databases">
        <title>Deinococcus soli/N5/whole genome sequencing.</title>
        <authorList>
            <person name="Kim M.K."/>
            <person name="Srinivasan S."/>
            <person name="Lee J.-J."/>
        </authorList>
    </citation>
    <scope>NUCLEOTIDE SEQUENCE [LARGE SCALE GENOMIC DNA]</scope>
    <source>
        <strain evidence="9 10">N5</strain>
    </source>
</reference>
<protein>
    <submittedName>
        <fullName evidence="9">Choline dehydrogenase</fullName>
    </submittedName>
</protein>
<proteinExistence type="inferred from homology"/>
<evidence type="ECO:0000256" key="5">
    <source>
        <dbReference type="PIRSR" id="PIRSR000137-2"/>
    </source>
</evidence>
<organism evidence="9 10">
    <name type="scientific">Deinococcus soli</name>
    <name type="common">ex Cha et al. 2016</name>
    <dbReference type="NCBI Taxonomy" id="1309411"/>
    <lineage>
        <taxon>Bacteria</taxon>
        <taxon>Thermotogati</taxon>
        <taxon>Deinococcota</taxon>
        <taxon>Deinococci</taxon>
        <taxon>Deinococcales</taxon>
        <taxon>Deinococcaceae</taxon>
        <taxon>Deinococcus</taxon>
    </lineage>
</organism>
<keyword evidence="10" id="KW-1185">Reference proteome</keyword>
<dbReference type="GO" id="GO:0016614">
    <property type="term" value="F:oxidoreductase activity, acting on CH-OH group of donors"/>
    <property type="evidence" value="ECO:0007669"/>
    <property type="project" value="InterPro"/>
</dbReference>
<feature type="domain" description="Glucose-methanol-choline oxidoreductase N-terminal" evidence="8">
    <location>
        <begin position="254"/>
        <end position="268"/>
    </location>
</feature>
<gene>
    <name evidence="9" type="ORF">SY84_14860</name>
</gene>
<evidence type="ECO:0000256" key="6">
    <source>
        <dbReference type="RuleBase" id="RU003968"/>
    </source>
</evidence>
<sequence>MTSRDAGQGRVDFIVVGAGSGGCVAARRLLDAGARVLLLEAGGPDSHPLIRAPGAFNKLFRTAVDWNLTTVPQPRAAGRSFYWPRGKVLGGSSAINATIWIRGSRRDYDSWGDGWTWEDVLPEFRALESYRGPASETRGMDGPMPAGARGASHELSHAFVKAAAVGLGLPVVESFNDGVLDGAGLLESNHQGGERFSAFRAFLRPVLDHPNLTVLTGAHVLELLWEGQRAAGVRLRWRGRTLDAPSGGVILTAGAVQTPQLLMLSGIGPRAELERHGIPVRVALEGVGGGLQDHLAVPVISRSRITSLDRVPQGEALARYLWNRSGPLSSNVAEASAFTHARAGLGAQDDPDIQFHFGPAYFRDHGFRTEPGNHFTVGPVLVDVHSRGRLTLASPDPLAAPVIDPGYLTDDRDAQSLVAGVRQAREIASTPPLTELRGAEVLPGEGHRSDAALRQHVARECATLYHPVGTAALGDGEDAVVSRELAVRDVRGLWVGDASVMPRIIHANTNATSMMIGARAATFALRTAGMS</sequence>
<dbReference type="SUPFAM" id="SSF54373">
    <property type="entry name" value="FAD-linked reductases, C-terminal domain"/>
    <property type="match status" value="1"/>
</dbReference>
<dbReference type="PANTHER" id="PTHR11552:SF147">
    <property type="entry name" value="CHOLINE DEHYDROGENASE, MITOCHONDRIAL"/>
    <property type="match status" value="1"/>
</dbReference>
<dbReference type="Gene3D" id="3.50.50.60">
    <property type="entry name" value="FAD/NAD(P)-binding domain"/>
    <property type="match status" value="1"/>
</dbReference>
<evidence type="ECO:0000313" key="9">
    <source>
        <dbReference type="EMBL" id="AKH18085.1"/>
    </source>
</evidence>
<dbReference type="InterPro" id="IPR007867">
    <property type="entry name" value="GMC_OxRtase_C"/>
</dbReference>
<dbReference type="GO" id="GO:0050660">
    <property type="term" value="F:flavin adenine dinucleotide binding"/>
    <property type="evidence" value="ECO:0007669"/>
    <property type="project" value="InterPro"/>
</dbReference>